<dbReference type="Proteomes" id="UP000265520">
    <property type="component" value="Unassembled WGS sequence"/>
</dbReference>
<keyword evidence="3" id="KW-1185">Reference proteome</keyword>
<name>A0A392QMY5_9FABA</name>
<dbReference type="EMBL" id="LXQA010149267">
    <property type="protein sequence ID" value="MCI25763.1"/>
    <property type="molecule type" value="Genomic_DNA"/>
</dbReference>
<dbReference type="InterPro" id="IPR056924">
    <property type="entry name" value="SH3_Tf2-1"/>
</dbReference>
<reference evidence="2 3" key="1">
    <citation type="journal article" date="2018" name="Front. Plant Sci.">
        <title>Red Clover (Trifolium pratense) and Zigzag Clover (T. medium) - A Picture of Genomic Similarities and Differences.</title>
        <authorList>
            <person name="Dluhosova J."/>
            <person name="Istvanek J."/>
            <person name="Nedelnik J."/>
            <person name="Repkova J."/>
        </authorList>
    </citation>
    <scope>NUCLEOTIDE SEQUENCE [LARGE SCALE GENOMIC DNA]</scope>
    <source>
        <strain evidence="3">cv. 10/8</strain>
        <tissue evidence="2">Leaf</tissue>
    </source>
</reference>
<evidence type="ECO:0000313" key="3">
    <source>
        <dbReference type="Proteomes" id="UP000265520"/>
    </source>
</evidence>
<proteinExistence type="predicted"/>
<feature type="non-terminal residue" evidence="2">
    <location>
        <position position="1"/>
    </location>
</feature>
<dbReference type="InterPro" id="IPR016197">
    <property type="entry name" value="Chromo-like_dom_sf"/>
</dbReference>
<dbReference type="AlphaFoldDB" id="A0A392QMY5"/>
<evidence type="ECO:0000313" key="2">
    <source>
        <dbReference type="EMBL" id="MCI25763.1"/>
    </source>
</evidence>
<accession>A0A392QMY5</accession>
<dbReference type="PANTHER" id="PTHR46148">
    <property type="entry name" value="CHROMO DOMAIN-CONTAINING PROTEIN"/>
    <property type="match status" value="1"/>
</dbReference>
<organism evidence="2 3">
    <name type="scientific">Trifolium medium</name>
    <dbReference type="NCBI Taxonomy" id="97028"/>
    <lineage>
        <taxon>Eukaryota</taxon>
        <taxon>Viridiplantae</taxon>
        <taxon>Streptophyta</taxon>
        <taxon>Embryophyta</taxon>
        <taxon>Tracheophyta</taxon>
        <taxon>Spermatophyta</taxon>
        <taxon>Magnoliopsida</taxon>
        <taxon>eudicotyledons</taxon>
        <taxon>Gunneridae</taxon>
        <taxon>Pentapetalae</taxon>
        <taxon>rosids</taxon>
        <taxon>fabids</taxon>
        <taxon>Fabales</taxon>
        <taxon>Fabaceae</taxon>
        <taxon>Papilionoideae</taxon>
        <taxon>50 kb inversion clade</taxon>
        <taxon>NPAAA clade</taxon>
        <taxon>Hologalegina</taxon>
        <taxon>IRL clade</taxon>
        <taxon>Trifolieae</taxon>
        <taxon>Trifolium</taxon>
    </lineage>
</organism>
<dbReference type="Pfam" id="PF24626">
    <property type="entry name" value="SH3_Tf2-1"/>
    <property type="match status" value="1"/>
</dbReference>
<comment type="caution">
    <text evidence="2">The sequence shown here is derived from an EMBL/GenBank/DDBJ whole genome shotgun (WGS) entry which is preliminary data.</text>
</comment>
<dbReference type="PANTHER" id="PTHR46148:SF54">
    <property type="entry name" value="RETROTRANSPOSON-LIKE PROTEIN"/>
    <property type="match status" value="1"/>
</dbReference>
<feature type="domain" description="Tf2-1-like SH3-like" evidence="1">
    <location>
        <begin position="42"/>
        <end position="106"/>
    </location>
</feature>
<dbReference type="SUPFAM" id="SSF54160">
    <property type="entry name" value="Chromo domain-like"/>
    <property type="match status" value="1"/>
</dbReference>
<feature type="non-terminal residue" evidence="2">
    <location>
        <position position="182"/>
    </location>
</feature>
<protein>
    <recommendedName>
        <fullName evidence="1">Tf2-1-like SH3-like domain-containing protein</fullName>
    </recommendedName>
</protein>
<sequence>VALELSDRDEALNQLKSHLLRAQQQMKKYADSKRRDVQFAVGEWVFLKLRPHRQHSVVKRINQKLSARFYGPFQIVERVGAVAYRLQLPDTSKIHPVFHVSLLKKAIGDYQVQGDLPNELEVATDELFWPEKVLGSRINVMRGVSIPQSLIQWKNKPIDEVTWEDNAYLRGQFPEFCLEDKA</sequence>
<evidence type="ECO:0000259" key="1">
    <source>
        <dbReference type="Pfam" id="PF24626"/>
    </source>
</evidence>